<dbReference type="OrthoDB" id="9775595at2"/>
<dbReference type="RefSeq" id="WP_139624128.1">
    <property type="nucleotide sequence ID" value="NZ_VDMP01000026.1"/>
</dbReference>
<organism evidence="2 3">
    <name type="scientific">Nocardioides albidus</name>
    <dbReference type="NCBI Taxonomy" id="1517589"/>
    <lineage>
        <taxon>Bacteria</taxon>
        <taxon>Bacillati</taxon>
        <taxon>Actinomycetota</taxon>
        <taxon>Actinomycetes</taxon>
        <taxon>Propionibacteriales</taxon>
        <taxon>Nocardioidaceae</taxon>
        <taxon>Nocardioides</taxon>
    </lineage>
</organism>
<proteinExistence type="predicted"/>
<dbReference type="Proteomes" id="UP000313231">
    <property type="component" value="Unassembled WGS sequence"/>
</dbReference>
<comment type="caution">
    <text evidence="2">The sequence shown here is derived from an EMBL/GenBank/DDBJ whole genome shotgun (WGS) entry which is preliminary data.</text>
</comment>
<dbReference type="InterPro" id="IPR056935">
    <property type="entry name" value="Rv0428c-like_C"/>
</dbReference>
<dbReference type="InterPro" id="IPR000182">
    <property type="entry name" value="GNAT_dom"/>
</dbReference>
<dbReference type="CDD" id="cd04301">
    <property type="entry name" value="NAT_SF"/>
    <property type="match status" value="1"/>
</dbReference>
<name>A0A5C4VP76_9ACTN</name>
<accession>A0A5C4VP76</accession>
<reference evidence="2 3" key="1">
    <citation type="journal article" date="2016" name="Int. J. Syst. Evol. Microbiol.">
        <title>Nocardioides albidus sp. nov., an actinobacterium isolated from garden soil.</title>
        <authorList>
            <person name="Singh H."/>
            <person name="Du J."/>
            <person name="Trinh H."/>
            <person name="Won K."/>
            <person name="Yang J.E."/>
            <person name="Yin C."/>
            <person name="Kook M."/>
            <person name="Yi T.H."/>
        </authorList>
    </citation>
    <scope>NUCLEOTIDE SEQUENCE [LARGE SCALE GENOMIC DNA]</scope>
    <source>
        <strain evidence="2 3">CCTCC AB 2015297</strain>
    </source>
</reference>
<sequence length="313" mass="33603">MPDAPGPPDVGHHLLGPHVVGRRVVVRRLIRGETGPTGGPALTDLLGVCLSWADGTCVVQPESGEPVRIPVADIVSGKPVPPRPSVRQRVGVREAEARTASLWPALERLPLGEWELRCQTVPGEVLRKRANSCLAIGDPGRPVHDALQDVIAFYERRSRDPLIQVEAGSAVEDEARASGWRPLGYGEAQFRLAGLSRVRRALGRSRPEGHQVELTVTGPRALAAVGTGCDPMAEAQATLDGDWLGVYGVTVDPAHRRRGLASAVLAELLDWGAEQGALTVWLHVETVNAAGLAFWDALGFEPHHTCRYLAPAR</sequence>
<dbReference type="GO" id="GO:0016747">
    <property type="term" value="F:acyltransferase activity, transferring groups other than amino-acyl groups"/>
    <property type="evidence" value="ECO:0007669"/>
    <property type="project" value="InterPro"/>
</dbReference>
<gene>
    <name evidence="2" type="ORF">FHP29_17425</name>
</gene>
<feature type="domain" description="N-acetyltransferase" evidence="1">
    <location>
        <begin position="183"/>
        <end position="313"/>
    </location>
</feature>
<dbReference type="EMBL" id="VDMP01000026">
    <property type="protein sequence ID" value="TNM37581.1"/>
    <property type="molecule type" value="Genomic_DNA"/>
</dbReference>
<dbReference type="PROSITE" id="PS51186">
    <property type="entry name" value="GNAT"/>
    <property type="match status" value="1"/>
</dbReference>
<keyword evidence="3" id="KW-1185">Reference proteome</keyword>
<dbReference type="Pfam" id="PF24553">
    <property type="entry name" value="Rv0428c_C"/>
    <property type="match status" value="1"/>
</dbReference>
<keyword evidence="2" id="KW-0808">Transferase</keyword>
<dbReference type="Gene3D" id="3.40.630.30">
    <property type="match status" value="1"/>
</dbReference>
<evidence type="ECO:0000313" key="2">
    <source>
        <dbReference type="EMBL" id="TNM37581.1"/>
    </source>
</evidence>
<evidence type="ECO:0000259" key="1">
    <source>
        <dbReference type="PROSITE" id="PS51186"/>
    </source>
</evidence>
<dbReference type="AlphaFoldDB" id="A0A5C4VP76"/>
<dbReference type="InterPro" id="IPR016181">
    <property type="entry name" value="Acyl_CoA_acyltransferase"/>
</dbReference>
<evidence type="ECO:0000313" key="3">
    <source>
        <dbReference type="Proteomes" id="UP000313231"/>
    </source>
</evidence>
<dbReference type="SUPFAM" id="SSF55729">
    <property type="entry name" value="Acyl-CoA N-acyltransferases (Nat)"/>
    <property type="match status" value="1"/>
</dbReference>
<protein>
    <submittedName>
        <fullName evidence="2">GNAT family N-acetyltransferase</fullName>
    </submittedName>
</protein>